<protein>
    <submittedName>
        <fullName evidence="2">Uncharacterized protein</fullName>
    </submittedName>
</protein>
<keyword evidence="3" id="KW-1185">Reference proteome</keyword>
<proteinExistence type="predicted"/>
<evidence type="ECO:0000256" key="1">
    <source>
        <dbReference type="SAM" id="MobiDB-lite"/>
    </source>
</evidence>
<dbReference type="AlphaFoldDB" id="A0A3N4JDB4"/>
<organism evidence="2 3">
    <name type="scientific">Choiromyces venosus 120613-1</name>
    <dbReference type="NCBI Taxonomy" id="1336337"/>
    <lineage>
        <taxon>Eukaryota</taxon>
        <taxon>Fungi</taxon>
        <taxon>Dikarya</taxon>
        <taxon>Ascomycota</taxon>
        <taxon>Pezizomycotina</taxon>
        <taxon>Pezizomycetes</taxon>
        <taxon>Pezizales</taxon>
        <taxon>Tuberaceae</taxon>
        <taxon>Choiromyces</taxon>
    </lineage>
</organism>
<sequence length="279" mass="31445">MAQFEGLRQSLWGQPGEIQGSGGKKKIRLATELAEKFLGNIEKYRDHVKEDPQCYGQAVLHKVRSVEKQYHEVGKRLGATGAGLNDETEIEAGSQLANLWEEISHRCPYYYRIKALNGEQANVSDFTCANSTTILNLEVLGVRNRSPIDSSLEDCDSSTLQIGDGNNSILDYSHESEIDITSELDEGRIDCDESQLQHSTERAITPINKSRIPEKILAGSSTLKQKESDIAAAVRVSAEIKNEPKRRCEHEKNEIEREARRSEDMRRTRELELMEARLT</sequence>
<name>A0A3N4JDB4_9PEZI</name>
<evidence type="ECO:0000313" key="2">
    <source>
        <dbReference type="EMBL" id="RPA96242.1"/>
    </source>
</evidence>
<dbReference type="EMBL" id="ML120416">
    <property type="protein sequence ID" value="RPA96242.1"/>
    <property type="molecule type" value="Genomic_DNA"/>
</dbReference>
<gene>
    <name evidence="2" type="ORF">L873DRAFT_1791726</name>
</gene>
<feature type="region of interest" description="Disordered" evidence="1">
    <location>
        <begin position="245"/>
        <end position="267"/>
    </location>
</feature>
<evidence type="ECO:0000313" key="3">
    <source>
        <dbReference type="Proteomes" id="UP000276215"/>
    </source>
</evidence>
<reference evidence="2 3" key="1">
    <citation type="journal article" date="2018" name="Nat. Ecol. Evol.">
        <title>Pezizomycetes genomes reveal the molecular basis of ectomycorrhizal truffle lifestyle.</title>
        <authorList>
            <person name="Murat C."/>
            <person name="Payen T."/>
            <person name="Noel B."/>
            <person name="Kuo A."/>
            <person name="Morin E."/>
            <person name="Chen J."/>
            <person name="Kohler A."/>
            <person name="Krizsan K."/>
            <person name="Balestrini R."/>
            <person name="Da Silva C."/>
            <person name="Montanini B."/>
            <person name="Hainaut M."/>
            <person name="Levati E."/>
            <person name="Barry K.W."/>
            <person name="Belfiori B."/>
            <person name="Cichocki N."/>
            <person name="Clum A."/>
            <person name="Dockter R.B."/>
            <person name="Fauchery L."/>
            <person name="Guy J."/>
            <person name="Iotti M."/>
            <person name="Le Tacon F."/>
            <person name="Lindquist E.A."/>
            <person name="Lipzen A."/>
            <person name="Malagnac F."/>
            <person name="Mello A."/>
            <person name="Molinier V."/>
            <person name="Miyauchi S."/>
            <person name="Poulain J."/>
            <person name="Riccioni C."/>
            <person name="Rubini A."/>
            <person name="Sitrit Y."/>
            <person name="Splivallo R."/>
            <person name="Traeger S."/>
            <person name="Wang M."/>
            <person name="Zifcakova L."/>
            <person name="Wipf D."/>
            <person name="Zambonelli A."/>
            <person name="Paolocci F."/>
            <person name="Nowrousian M."/>
            <person name="Ottonello S."/>
            <person name="Baldrian P."/>
            <person name="Spatafora J.W."/>
            <person name="Henrissat B."/>
            <person name="Nagy L.G."/>
            <person name="Aury J.M."/>
            <person name="Wincker P."/>
            <person name="Grigoriev I.V."/>
            <person name="Bonfante P."/>
            <person name="Martin F.M."/>
        </authorList>
    </citation>
    <scope>NUCLEOTIDE SEQUENCE [LARGE SCALE GENOMIC DNA]</scope>
    <source>
        <strain evidence="2 3">120613-1</strain>
    </source>
</reference>
<accession>A0A3N4JDB4</accession>
<dbReference type="OrthoDB" id="3266275at2759"/>
<dbReference type="Proteomes" id="UP000276215">
    <property type="component" value="Unassembled WGS sequence"/>
</dbReference>